<feature type="compositionally biased region" description="Basic and acidic residues" evidence="2">
    <location>
        <begin position="94"/>
        <end position="103"/>
    </location>
</feature>
<feature type="region of interest" description="Disordered" evidence="2">
    <location>
        <begin position="280"/>
        <end position="518"/>
    </location>
</feature>
<reference evidence="4" key="2">
    <citation type="submission" date="2021-02" db="EMBL/GenBank/DDBJ databases">
        <title>Aspergillus chevalieri M1 genome sequence.</title>
        <authorList>
            <person name="Kadooka C."/>
            <person name="Mori K."/>
            <person name="Futagami T."/>
        </authorList>
    </citation>
    <scope>NUCLEOTIDE SEQUENCE</scope>
    <source>
        <strain evidence="4">M1</strain>
    </source>
</reference>
<evidence type="ECO:0000259" key="3">
    <source>
        <dbReference type="SMART" id="SM00993"/>
    </source>
</evidence>
<feature type="compositionally biased region" description="Polar residues" evidence="2">
    <location>
        <begin position="395"/>
        <end position="423"/>
    </location>
</feature>
<feature type="compositionally biased region" description="Low complexity" evidence="2">
    <location>
        <begin position="360"/>
        <end position="373"/>
    </location>
</feature>
<evidence type="ECO:0000313" key="5">
    <source>
        <dbReference type="Proteomes" id="UP000637239"/>
    </source>
</evidence>
<feature type="compositionally biased region" description="Basic and acidic residues" evidence="2">
    <location>
        <begin position="446"/>
        <end position="465"/>
    </location>
</feature>
<dbReference type="Pfam" id="PF08265">
    <property type="entry name" value="YL1_C"/>
    <property type="match status" value="1"/>
</dbReference>
<keyword evidence="5" id="KW-1185">Reference proteome</keyword>
<feature type="region of interest" description="Disordered" evidence="2">
    <location>
        <begin position="53"/>
        <end position="179"/>
    </location>
</feature>
<dbReference type="SMART" id="SM00993">
    <property type="entry name" value="YL1_C"/>
    <property type="match status" value="1"/>
</dbReference>
<feature type="compositionally biased region" description="Polar residues" evidence="2">
    <location>
        <begin position="1"/>
        <end position="11"/>
    </location>
</feature>
<proteinExistence type="inferred from homology"/>
<dbReference type="KEGG" id="ache:ACHE_80314A"/>
<feature type="region of interest" description="Disordered" evidence="2">
    <location>
        <begin position="545"/>
        <end position="567"/>
    </location>
</feature>
<dbReference type="Proteomes" id="UP000637239">
    <property type="component" value="Chromosome 8"/>
</dbReference>
<evidence type="ECO:0000256" key="2">
    <source>
        <dbReference type="SAM" id="MobiDB-lite"/>
    </source>
</evidence>
<dbReference type="InterPro" id="IPR046757">
    <property type="entry name" value="YL1_N"/>
</dbReference>
<feature type="compositionally biased region" description="Basic and acidic residues" evidence="2">
    <location>
        <begin position="281"/>
        <end position="305"/>
    </location>
</feature>
<feature type="compositionally biased region" description="Basic and acidic residues" evidence="2">
    <location>
        <begin position="202"/>
        <end position="223"/>
    </location>
</feature>
<organism evidence="4 5">
    <name type="scientific">Aspergillus chevalieri</name>
    <name type="common">Eurotium chevalieri</name>
    <dbReference type="NCBI Taxonomy" id="182096"/>
    <lineage>
        <taxon>Eukaryota</taxon>
        <taxon>Fungi</taxon>
        <taxon>Dikarya</taxon>
        <taxon>Ascomycota</taxon>
        <taxon>Pezizomycotina</taxon>
        <taxon>Eurotiomycetes</taxon>
        <taxon>Eurotiomycetidae</taxon>
        <taxon>Eurotiales</taxon>
        <taxon>Aspergillaceae</taxon>
        <taxon>Aspergillus</taxon>
        <taxon>Aspergillus subgen. Aspergillus</taxon>
    </lineage>
</organism>
<dbReference type="GO" id="GO:0005634">
    <property type="term" value="C:nucleus"/>
    <property type="evidence" value="ECO:0007669"/>
    <property type="project" value="TreeGrafter"/>
</dbReference>
<dbReference type="RefSeq" id="XP_043140927.1">
    <property type="nucleotide sequence ID" value="XM_043283671.1"/>
</dbReference>
<sequence>MAEDSVTQSASDTERVESLIQGRAKRSTAGRHMSALLNAEADDDLALLFEEVEDDNEFYEDVDPDAGEDDDVLESSSDDEDQGPNAQDEDFEGEKELQKEAKAEKKRKKQQETFNLQTLRKRVKIDPAAVQSQTEPAPRPKKKSERISWIPTVEDGPTRSSSRRQTMQNKEVTHARLKDSEEKRVRLIATMEEAAKRKARFKPKEMTQAERLAEAERVEKQNSKSLNRWEEMEKRKADERLAKIEALQNRRLEGPVISYWSGLATWVNGRLTRVGNVDVIQKQKQDKEEKAKKSKKAVEKDDKNGHGMKPLPMTEVEISTSGLAPVPAPANAQGPVSGEGNASKQDQAPPNEQGDLSTIQAQTQTQTNGQANGESGDKTQEESALTVMEGPTDNPAAQPSTEASNNVPDNGNPANGVSDQKPVTGTEPPPAKDIPKGSTDNATEAPKGDPMDIDQKPEESEKEPGPETTQPSEASKAVPAGQVEEIKPDATPQEAPLSAPAQATPQIGTSAPAVAAAPAEITSAEGVPMPTPQEQLAPEFHMDQQQPVAADEGGSGSGIPAPPPTIEQTGRTLTILENFDDKTAYSREFNIYFNAKKPPRLAKISSSLCVITSLPSRYRDPETSLPFANAYAHKEIRNTVDQRYAWSPMLGCYVGPVGVAARGVPERFLGSSQTDAEGLSN</sequence>
<feature type="region of interest" description="Disordered" evidence="2">
    <location>
        <begin position="1"/>
        <end position="30"/>
    </location>
</feature>
<feature type="compositionally biased region" description="Acidic residues" evidence="2">
    <location>
        <begin position="53"/>
        <end position="93"/>
    </location>
</feature>
<dbReference type="AlphaFoldDB" id="A0A7R7VX53"/>
<reference evidence="4" key="1">
    <citation type="submission" date="2021-01" db="EMBL/GenBank/DDBJ databases">
        <authorList>
            <consortium name="Aspergillus chevalieri M1 genome sequencing consortium"/>
            <person name="Kazuki M."/>
            <person name="Futagami T."/>
        </authorList>
    </citation>
    <scope>NUCLEOTIDE SEQUENCE</scope>
    <source>
        <strain evidence="4">M1</strain>
    </source>
</reference>
<dbReference type="PANTHER" id="PTHR13275">
    <property type="entry name" value="YL-1 PROTEIN TRANSCRIPTION FACTOR-LIKE 1"/>
    <property type="match status" value="1"/>
</dbReference>
<feature type="domain" description="Vps72/YL1 C-terminal" evidence="3">
    <location>
        <begin position="607"/>
        <end position="636"/>
    </location>
</feature>
<accession>A0A7R7VX53</accession>
<dbReference type="GeneID" id="66986763"/>
<dbReference type="Pfam" id="PF05764">
    <property type="entry name" value="YL1"/>
    <property type="match status" value="1"/>
</dbReference>
<feature type="compositionally biased region" description="Polar residues" evidence="2">
    <location>
        <begin position="158"/>
        <end position="170"/>
    </location>
</feature>
<dbReference type="PANTHER" id="PTHR13275:SF4">
    <property type="entry name" value="VACUOLAR PROTEIN SORTING-ASSOCIATED PROTEIN 72 HOMOLOG"/>
    <property type="match status" value="1"/>
</dbReference>
<protein>
    <recommendedName>
        <fullName evidence="3">Vps72/YL1 C-terminal domain-containing protein</fullName>
    </recommendedName>
</protein>
<evidence type="ECO:0000313" key="4">
    <source>
        <dbReference type="EMBL" id="BCR92414.1"/>
    </source>
</evidence>
<comment type="similarity">
    <text evidence="1">Belongs to the VPS72/YL1 family.</text>
</comment>
<gene>
    <name evidence="4" type="ORF">ACHE_80314A</name>
</gene>
<feature type="region of interest" description="Disordered" evidence="2">
    <location>
        <begin position="198"/>
        <end position="223"/>
    </location>
</feature>
<name>A0A7R7VX53_ASPCH</name>
<feature type="compositionally biased region" description="Low complexity" evidence="2">
    <location>
        <begin position="507"/>
        <end position="518"/>
    </location>
</feature>
<dbReference type="InterPro" id="IPR013272">
    <property type="entry name" value="Vps72/YL1_C"/>
</dbReference>
<dbReference type="EMBL" id="AP024423">
    <property type="protein sequence ID" value="BCR92414.1"/>
    <property type="molecule type" value="Genomic_DNA"/>
</dbReference>
<feature type="compositionally biased region" description="Polar residues" evidence="2">
    <location>
        <begin position="340"/>
        <end position="359"/>
    </location>
</feature>
<evidence type="ECO:0000256" key="1">
    <source>
        <dbReference type="ARBA" id="ARBA00006832"/>
    </source>
</evidence>